<dbReference type="Gene3D" id="1.20.58.110">
    <property type="entry name" value="Ribosomal protein S20"/>
    <property type="match status" value="1"/>
</dbReference>
<feature type="compositionally biased region" description="Basic and acidic residues" evidence="9">
    <location>
        <begin position="7"/>
        <end position="22"/>
    </location>
</feature>
<dbReference type="Proteomes" id="UP000460298">
    <property type="component" value="Unassembled WGS sequence"/>
</dbReference>
<proteinExistence type="inferred from homology"/>
<feature type="region of interest" description="Disordered" evidence="9">
    <location>
        <begin position="1"/>
        <end position="26"/>
    </location>
</feature>
<dbReference type="InterPro" id="IPR036510">
    <property type="entry name" value="Ribosomal_bS20_sf"/>
</dbReference>
<dbReference type="AlphaFoldDB" id="A0A833M253"/>
<evidence type="ECO:0000256" key="8">
    <source>
        <dbReference type="HAMAP-Rule" id="MF_00500"/>
    </source>
</evidence>
<dbReference type="RefSeq" id="WP_002773395.1">
    <property type="nucleotide sequence ID" value="NZ_JQDG01000028.1"/>
</dbReference>
<evidence type="ECO:0000313" key="11">
    <source>
        <dbReference type="Proteomes" id="UP000460298"/>
    </source>
</evidence>
<evidence type="ECO:0000256" key="3">
    <source>
        <dbReference type="ARBA" id="ARBA00022730"/>
    </source>
</evidence>
<dbReference type="SUPFAM" id="SSF46992">
    <property type="entry name" value="Ribosomal protein S20"/>
    <property type="match status" value="1"/>
</dbReference>
<keyword evidence="3 8" id="KW-0699">rRNA-binding</keyword>
<accession>A0A833M253</accession>
<name>A0A833M253_9LEPT</name>
<evidence type="ECO:0000313" key="10">
    <source>
        <dbReference type="EMBL" id="KAB2933061.1"/>
    </source>
</evidence>
<evidence type="ECO:0000256" key="7">
    <source>
        <dbReference type="ARBA" id="ARBA00035136"/>
    </source>
</evidence>
<dbReference type="GO" id="GO:0070181">
    <property type="term" value="F:small ribosomal subunit rRNA binding"/>
    <property type="evidence" value="ECO:0007669"/>
    <property type="project" value="TreeGrafter"/>
</dbReference>
<dbReference type="GO" id="GO:0015935">
    <property type="term" value="C:small ribosomal subunit"/>
    <property type="evidence" value="ECO:0007669"/>
    <property type="project" value="TreeGrafter"/>
</dbReference>
<keyword evidence="6 8" id="KW-0687">Ribonucleoprotein</keyword>
<evidence type="ECO:0000256" key="6">
    <source>
        <dbReference type="ARBA" id="ARBA00023274"/>
    </source>
</evidence>
<sequence length="92" mass="10936">MANIKSSKKDSRRIERRRELNRPQKTRLRTLQKKILKLVAENKLEEARETFRSYTTYLDRAGKRNLIHHRQADRKKSRMALFLNKAANGQSA</sequence>
<evidence type="ECO:0000256" key="5">
    <source>
        <dbReference type="ARBA" id="ARBA00022980"/>
    </source>
</evidence>
<evidence type="ECO:0000256" key="1">
    <source>
        <dbReference type="ARBA" id="ARBA00003134"/>
    </source>
</evidence>
<dbReference type="PANTHER" id="PTHR33398">
    <property type="entry name" value="30S RIBOSOMAL PROTEIN S20"/>
    <property type="match status" value="1"/>
</dbReference>
<dbReference type="OrthoDB" id="9808392at2"/>
<comment type="function">
    <text evidence="1 8">Binds directly to 16S ribosomal RNA.</text>
</comment>
<dbReference type="NCBIfam" id="TIGR00029">
    <property type="entry name" value="S20"/>
    <property type="match status" value="1"/>
</dbReference>
<dbReference type="GO" id="GO:0006412">
    <property type="term" value="P:translation"/>
    <property type="evidence" value="ECO:0007669"/>
    <property type="project" value="UniProtKB-UniRule"/>
</dbReference>
<dbReference type="GO" id="GO:0003735">
    <property type="term" value="F:structural constituent of ribosome"/>
    <property type="evidence" value="ECO:0007669"/>
    <property type="project" value="InterPro"/>
</dbReference>
<comment type="caution">
    <text evidence="10">The sequence shown here is derived from an EMBL/GenBank/DDBJ whole genome shotgun (WGS) entry which is preliminary data.</text>
</comment>
<reference evidence="10 11" key="1">
    <citation type="submission" date="2019-10" db="EMBL/GenBank/DDBJ databases">
        <title>Extracellular Electron Transfer in a Candidatus Methanoperedens spp. Enrichment Culture.</title>
        <authorList>
            <person name="Berger S."/>
            <person name="Rangel Shaw D."/>
            <person name="Berben T."/>
            <person name="In 'T Zandt M."/>
            <person name="Frank J."/>
            <person name="Reimann J."/>
            <person name="Jetten M.S.M."/>
            <person name="Welte C.U."/>
        </authorList>
    </citation>
    <scope>NUCLEOTIDE SEQUENCE [LARGE SCALE GENOMIC DNA]</scope>
    <source>
        <strain evidence="10">SB12</strain>
    </source>
</reference>
<evidence type="ECO:0000256" key="4">
    <source>
        <dbReference type="ARBA" id="ARBA00022884"/>
    </source>
</evidence>
<dbReference type="EMBL" id="WBUI01000007">
    <property type="protein sequence ID" value="KAB2933061.1"/>
    <property type="molecule type" value="Genomic_DNA"/>
</dbReference>
<evidence type="ECO:0000256" key="9">
    <source>
        <dbReference type="SAM" id="MobiDB-lite"/>
    </source>
</evidence>
<dbReference type="Pfam" id="PF01649">
    <property type="entry name" value="Ribosomal_S20p"/>
    <property type="match status" value="1"/>
</dbReference>
<dbReference type="InterPro" id="IPR002583">
    <property type="entry name" value="Ribosomal_bS20"/>
</dbReference>
<dbReference type="PANTHER" id="PTHR33398:SF1">
    <property type="entry name" value="SMALL RIBOSOMAL SUBUNIT PROTEIN BS20C"/>
    <property type="match status" value="1"/>
</dbReference>
<evidence type="ECO:0000256" key="2">
    <source>
        <dbReference type="ARBA" id="ARBA00007634"/>
    </source>
</evidence>
<organism evidence="10 11">
    <name type="scientific">Leptonema illini</name>
    <dbReference type="NCBI Taxonomy" id="183"/>
    <lineage>
        <taxon>Bacteria</taxon>
        <taxon>Pseudomonadati</taxon>
        <taxon>Spirochaetota</taxon>
        <taxon>Spirochaetia</taxon>
        <taxon>Leptospirales</taxon>
        <taxon>Leptospiraceae</taxon>
        <taxon>Leptonema</taxon>
    </lineage>
</organism>
<protein>
    <recommendedName>
        <fullName evidence="7 8">Small ribosomal subunit protein bS20</fullName>
    </recommendedName>
</protein>
<keyword evidence="4 8" id="KW-0694">RNA-binding</keyword>
<dbReference type="GO" id="GO:0005829">
    <property type="term" value="C:cytosol"/>
    <property type="evidence" value="ECO:0007669"/>
    <property type="project" value="TreeGrafter"/>
</dbReference>
<keyword evidence="5 8" id="KW-0689">Ribosomal protein</keyword>
<comment type="similarity">
    <text evidence="2 8">Belongs to the bacterial ribosomal protein bS20 family.</text>
</comment>
<gene>
    <name evidence="8" type="primary">rpsT</name>
    <name evidence="10" type="ORF">F9K24_09350</name>
</gene>
<dbReference type="HAMAP" id="MF_00500">
    <property type="entry name" value="Ribosomal_bS20"/>
    <property type="match status" value="1"/>
</dbReference>